<dbReference type="GO" id="GO:0016757">
    <property type="term" value="F:glycosyltransferase activity"/>
    <property type="evidence" value="ECO:0007669"/>
    <property type="project" value="UniProtKB-KW"/>
</dbReference>
<accession>A0A9P6L1F5</accession>
<feature type="transmembrane region" description="Helical" evidence="7">
    <location>
        <begin position="7"/>
        <end position="25"/>
    </location>
</feature>
<dbReference type="EMBL" id="WIUZ02000024">
    <property type="protein sequence ID" value="KAF9778147.1"/>
    <property type="molecule type" value="Genomic_DNA"/>
</dbReference>
<comment type="function">
    <text evidence="7">Stabilizer subunit of the dolichol-phosphate mannose (DPM) synthase complex; tethers catalytic subunit to the ER.</text>
</comment>
<evidence type="ECO:0000256" key="5">
    <source>
        <dbReference type="ARBA" id="ARBA00022989"/>
    </source>
</evidence>
<dbReference type="Pfam" id="PF08285">
    <property type="entry name" value="DPM3"/>
    <property type="match status" value="1"/>
</dbReference>
<comment type="pathway">
    <text evidence="7">Protein modification; protein glycosylation.</text>
</comment>
<dbReference type="PANTHER" id="PTHR16433">
    <property type="entry name" value="DOLICHOL-PHOSPHATE MANNOSYLTRANSFERASE SUBUNIT 3"/>
    <property type="match status" value="1"/>
</dbReference>
<dbReference type="Proteomes" id="UP000736335">
    <property type="component" value="Unassembled WGS sequence"/>
</dbReference>
<evidence type="ECO:0000256" key="4">
    <source>
        <dbReference type="ARBA" id="ARBA00022824"/>
    </source>
</evidence>
<dbReference type="OrthoDB" id="2014333at2759"/>
<reference evidence="8" key="1">
    <citation type="journal article" date="2020" name="Nat. Commun.">
        <title>Large-scale genome sequencing of mycorrhizal fungi provides insights into the early evolution of symbiotic traits.</title>
        <authorList>
            <person name="Miyauchi S."/>
            <person name="Kiss E."/>
            <person name="Kuo A."/>
            <person name="Drula E."/>
            <person name="Kohler A."/>
            <person name="Sanchez-Garcia M."/>
            <person name="Morin E."/>
            <person name="Andreopoulos B."/>
            <person name="Barry K.W."/>
            <person name="Bonito G."/>
            <person name="Buee M."/>
            <person name="Carver A."/>
            <person name="Chen C."/>
            <person name="Cichocki N."/>
            <person name="Clum A."/>
            <person name="Culley D."/>
            <person name="Crous P.W."/>
            <person name="Fauchery L."/>
            <person name="Girlanda M."/>
            <person name="Hayes R.D."/>
            <person name="Keri Z."/>
            <person name="LaButti K."/>
            <person name="Lipzen A."/>
            <person name="Lombard V."/>
            <person name="Magnuson J."/>
            <person name="Maillard F."/>
            <person name="Murat C."/>
            <person name="Nolan M."/>
            <person name="Ohm R.A."/>
            <person name="Pangilinan J."/>
            <person name="Pereira M.F."/>
            <person name="Perotto S."/>
            <person name="Peter M."/>
            <person name="Pfister S."/>
            <person name="Riley R."/>
            <person name="Sitrit Y."/>
            <person name="Stielow J.B."/>
            <person name="Szollosi G."/>
            <person name="Zifcakova L."/>
            <person name="Stursova M."/>
            <person name="Spatafora J.W."/>
            <person name="Tedersoo L."/>
            <person name="Vaario L.M."/>
            <person name="Yamada A."/>
            <person name="Yan M."/>
            <person name="Wang P."/>
            <person name="Xu J."/>
            <person name="Bruns T."/>
            <person name="Baldrian P."/>
            <person name="Vilgalys R."/>
            <person name="Dunand C."/>
            <person name="Henrissat B."/>
            <person name="Grigoriev I.V."/>
            <person name="Hibbett D."/>
            <person name="Nagy L.G."/>
            <person name="Martin F.M."/>
        </authorList>
    </citation>
    <scope>NUCLEOTIDE SEQUENCE</scope>
    <source>
        <strain evidence="8">UH-Tt-Lm1</strain>
    </source>
</reference>
<keyword evidence="9" id="KW-1185">Reference proteome</keyword>
<comment type="subunit">
    <text evidence="7">Component of the dolichol-phosphate mannose (DPM) synthase complex.</text>
</comment>
<evidence type="ECO:0000256" key="3">
    <source>
        <dbReference type="ARBA" id="ARBA00022692"/>
    </source>
</evidence>
<dbReference type="GO" id="GO:0006506">
    <property type="term" value="P:GPI anchor biosynthetic process"/>
    <property type="evidence" value="ECO:0007669"/>
    <property type="project" value="TreeGrafter"/>
</dbReference>
<keyword evidence="6 7" id="KW-0472">Membrane</keyword>
<feature type="transmembrane region" description="Helical" evidence="7">
    <location>
        <begin position="45"/>
        <end position="66"/>
    </location>
</feature>
<comment type="similarity">
    <text evidence="2 7">Belongs to the DPM3 family.</text>
</comment>
<keyword evidence="5 7" id="KW-1133">Transmembrane helix</keyword>
<comment type="subcellular location">
    <subcellularLocation>
        <location evidence="1 7">Endoplasmic reticulum membrane</location>
        <topology evidence="1 7">Multi-pass membrane protein</topology>
    </subcellularLocation>
</comment>
<organism evidence="8 9">
    <name type="scientific">Thelephora terrestris</name>
    <dbReference type="NCBI Taxonomy" id="56493"/>
    <lineage>
        <taxon>Eukaryota</taxon>
        <taxon>Fungi</taxon>
        <taxon>Dikarya</taxon>
        <taxon>Basidiomycota</taxon>
        <taxon>Agaricomycotina</taxon>
        <taxon>Agaricomycetes</taxon>
        <taxon>Thelephorales</taxon>
        <taxon>Thelephoraceae</taxon>
        <taxon>Thelephora</taxon>
    </lineage>
</organism>
<keyword evidence="8" id="KW-0328">Glycosyltransferase</keyword>
<dbReference type="GO" id="GO:0033185">
    <property type="term" value="C:dolichol-phosphate-mannose synthase complex"/>
    <property type="evidence" value="ECO:0007669"/>
    <property type="project" value="TreeGrafter"/>
</dbReference>
<evidence type="ECO:0000313" key="9">
    <source>
        <dbReference type="Proteomes" id="UP000736335"/>
    </source>
</evidence>
<protein>
    <recommendedName>
        <fullName evidence="7">Dolichol-phosphate mannosyltransferase subunit 3</fullName>
    </recommendedName>
</protein>
<keyword evidence="3 7" id="KW-0812">Transmembrane</keyword>
<reference evidence="8" key="2">
    <citation type="submission" date="2020-11" db="EMBL/GenBank/DDBJ databases">
        <authorList>
            <consortium name="DOE Joint Genome Institute"/>
            <person name="Kuo A."/>
            <person name="Miyauchi S."/>
            <person name="Kiss E."/>
            <person name="Drula E."/>
            <person name="Kohler A."/>
            <person name="Sanchez-Garcia M."/>
            <person name="Andreopoulos B."/>
            <person name="Barry K.W."/>
            <person name="Bonito G."/>
            <person name="Buee M."/>
            <person name="Carver A."/>
            <person name="Chen C."/>
            <person name="Cichocki N."/>
            <person name="Clum A."/>
            <person name="Culley D."/>
            <person name="Crous P.W."/>
            <person name="Fauchery L."/>
            <person name="Girlanda M."/>
            <person name="Hayes R."/>
            <person name="Keri Z."/>
            <person name="Labutti K."/>
            <person name="Lipzen A."/>
            <person name="Lombard V."/>
            <person name="Magnuson J."/>
            <person name="Maillard F."/>
            <person name="Morin E."/>
            <person name="Murat C."/>
            <person name="Nolan M."/>
            <person name="Ohm R."/>
            <person name="Pangilinan J."/>
            <person name="Pereira M."/>
            <person name="Perotto S."/>
            <person name="Peter M."/>
            <person name="Riley R."/>
            <person name="Sitrit Y."/>
            <person name="Stielow B."/>
            <person name="Szollosi G."/>
            <person name="Zifcakova L."/>
            <person name="Stursova M."/>
            <person name="Spatafora J.W."/>
            <person name="Tedersoo L."/>
            <person name="Vaario L.-M."/>
            <person name="Yamada A."/>
            <person name="Yan M."/>
            <person name="Wang P."/>
            <person name="Xu J."/>
            <person name="Bruns T."/>
            <person name="Baldrian P."/>
            <person name="Vilgalys R."/>
            <person name="Henrissat B."/>
            <person name="Grigoriev I.V."/>
            <person name="Hibbett D."/>
            <person name="Nagy L.G."/>
            <person name="Martin F.M."/>
        </authorList>
    </citation>
    <scope>NUCLEOTIDE SEQUENCE</scope>
    <source>
        <strain evidence="8">UH-Tt-Lm1</strain>
    </source>
</reference>
<dbReference type="PANTHER" id="PTHR16433:SF0">
    <property type="entry name" value="DOLICHOL-PHOSPHATE MANNOSYLTRANSFERASE SUBUNIT 3"/>
    <property type="match status" value="1"/>
</dbReference>
<dbReference type="GO" id="GO:0005789">
    <property type="term" value="C:endoplasmic reticulum membrane"/>
    <property type="evidence" value="ECO:0007669"/>
    <property type="project" value="UniProtKB-SubCell"/>
</dbReference>
<evidence type="ECO:0000256" key="7">
    <source>
        <dbReference type="RuleBase" id="RU365085"/>
    </source>
</evidence>
<sequence length="95" mass="10757">MTRATRFASYASAVAFCYFLVWFSILPVPFIAEETKDQIMPVLPWWVLVSFGSYSLGSLGLGLWSFRDCPEAYAELMHEIQEAKNDLRAKGVTVD</sequence>
<comment type="caution">
    <text evidence="8">The sequence shown here is derived from an EMBL/GenBank/DDBJ whole genome shotgun (WGS) entry which is preliminary data.</text>
</comment>
<keyword evidence="8" id="KW-0808">Transferase</keyword>
<evidence type="ECO:0000313" key="8">
    <source>
        <dbReference type="EMBL" id="KAF9778147.1"/>
    </source>
</evidence>
<proteinExistence type="inferred from homology"/>
<evidence type="ECO:0000256" key="6">
    <source>
        <dbReference type="ARBA" id="ARBA00023136"/>
    </source>
</evidence>
<keyword evidence="4 7" id="KW-0256">Endoplasmic reticulum</keyword>
<gene>
    <name evidence="8" type="ORF">BJ322DRAFT_1014917</name>
</gene>
<dbReference type="AlphaFoldDB" id="A0A9P6L1F5"/>
<evidence type="ECO:0000256" key="1">
    <source>
        <dbReference type="ARBA" id="ARBA00004477"/>
    </source>
</evidence>
<evidence type="ECO:0000256" key="2">
    <source>
        <dbReference type="ARBA" id="ARBA00010430"/>
    </source>
</evidence>
<name>A0A9P6L1F5_9AGAM</name>
<dbReference type="InterPro" id="IPR013174">
    <property type="entry name" value="DPM3"/>
</dbReference>